<reference evidence="8" key="2">
    <citation type="submission" date="2023-06" db="EMBL/GenBank/DDBJ databases">
        <authorList>
            <person name="Swenson N.G."/>
            <person name="Wegrzyn J.L."/>
            <person name="Mcevoy S.L."/>
        </authorList>
    </citation>
    <scope>NUCLEOTIDE SEQUENCE</scope>
    <source>
        <strain evidence="8">NS2018</strain>
        <tissue evidence="8">Leaf</tissue>
    </source>
</reference>
<evidence type="ECO:0000256" key="5">
    <source>
        <dbReference type="ARBA" id="ARBA00023136"/>
    </source>
</evidence>
<keyword evidence="4 7" id="KW-1133">Transmembrane helix</keyword>
<evidence type="ECO:0000256" key="3">
    <source>
        <dbReference type="ARBA" id="ARBA00022692"/>
    </source>
</evidence>
<keyword evidence="3 7" id="KW-0812">Transmembrane</keyword>
<feature type="transmembrane region" description="Helical" evidence="7">
    <location>
        <begin position="44"/>
        <end position="62"/>
    </location>
</feature>
<comment type="similarity">
    <text evidence="2">Belongs to the plant DMP1 protein family.</text>
</comment>
<dbReference type="InterPro" id="IPR007770">
    <property type="entry name" value="DMP"/>
</dbReference>
<evidence type="ECO:0000256" key="6">
    <source>
        <dbReference type="SAM" id="MobiDB-lite"/>
    </source>
</evidence>
<gene>
    <name evidence="8" type="ORF">LWI29_006252</name>
</gene>
<comment type="caution">
    <text evidence="8">The sequence shown here is derived from an EMBL/GenBank/DDBJ whole genome shotgun (WGS) entry which is preliminary data.</text>
</comment>
<dbReference type="PANTHER" id="PTHR31621:SF5">
    <property type="entry name" value="PROTEIN DMP10"/>
    <property type="match status" value="1"/>
</dbReference>
<evidence type="ECO:0000313" key="8">
    <source>
        <dbReference type="EMBL" id="KAK0599551.1"/>
    </source>
</evidence>
<feature type="compositionally biased region" description="Basic and acidic residues" evidence="6">
    <location>
        <begin position="197"/>
        <end position="220"/>
    </location>
</feature>
<sequence length="220" mass="24175">MARPKLSTAANLSNLLPTGTILAFEALVPSFSNNGDCRIPVHKYLTLSIIVGFSLVCFFSSLTDSIKIKGKVYYGIATPRGLFVFNHTDDDDDQENGDAQKKQDCCSTSTKDSDLHKYRIRLIDSVHALSSLLVFLVFSTSSSDVQGCFFPRQTATGNALMMNLPLAVMTAVSFLFMLFPTKRRGIGFPRKQTPDTAEAKTPDTAEPKKEPKKADTAELH</sequence>
<dbReference type="GO" id="GO:0005737">
    <property type="term" value="C:cytoplasm"/>
    <property type="evidence" value="ECO:0007669"/>
    <property type="project" value="UniProtKB-ARBA"/>
</dbReference>
<dbReference type="Pfam" id="PF05078">
    <property type="entry name" value="DUF679"/>
    <property type="match status" value="1"/>
</dbReference>
<dbReference type="EMBL" id="JAUESC010000003">
    <property type="protein sequence ID" value="KAK0599551.1"/>
    <property type="molecule type" value="Genomic_DNA"/>
</dbReference>
<dbReference type="Proteomes" id="UP001168877">
    <property type="component" value="Unassembled WGS sequence"/>
</dbReference>
<proteinExistence type="inferred from homology"/>
<dbReference type="GO" id="GO:0010256">
    <property type="term" value="P:endomembrane system organization"/>
    <property type="evidence" value="ECO:0007669"/>
    <property type="project" value="TreeGrafter"/>
</dbReference>
<comment type="subcellular location">
    <subcellularLocation>
        <location evidence="1">Membrane</location>
        <topology evidence="1">Multi-pass membrane protein</topology>
    </subcellularLocation>
</comment>
<reference evidence="8" key="1">
    <citation type="journal article" date="2022" name="Plant J.">
        <title>Strategies of tolerance reflected in two North American maple genomes.</title>
        <authorList>
            <person name="McEvoy S.L."/>
            <person name="Sezen U.U."/>
            <person name="Trouern-Trend A."/>
            <person name="McMahon S.M."/>
            <person name="Schaberg P.G."/>
            <person name="Yang J."/>
            <person name="Wegrzyn J.L."/>
            <person name="Swenson N.G."/>
        </authorList>
    </citation>
    <scope>NUCLEOTIDE SEQUENCE</scope>
    <source>
        <strain evidence="8">NS2018</strain>
    </source>
</reference>
<protein>
    <submittedName>
        <fullName evidence="8">Uncharacterized protein</fullName>
    </submittedName>
</protein>
<feature type="transmembrane region" description="Helical" evidence="7">
    <location>
        <begin position="12"/>
        <end position="32"/>
    </location>
</feature>
<evidence type="ECO:0000256" key="1">
    <source>
        <dbReference type="ARBA" id="ARBA00004141"/>
    </source>
</evidence>
<evidence type="ECO:0000256" key="2">
    <source>
        <dbReference type="ARBA" id="ARBA00008707"/>
    </source>
</evidence>
<evidence type="ECO:0000256" key="7">
    <source>
        <dbReference type="SAM" id="Phobius"/>
    </source>
</evidence>
<dbReference type="GO" id="GO:0016020">
    <property type="term" value="C:membrane"/>
    <property type="evidence" value="ECO:0007669"/>
    <property type="project" value="UniProtKB-SubCell"/>
</dbReference>
<evidence type="ECO:0000313" key="9">
    <source>
        <dbReference type="Proteomes" id="UP001168877"/>
    </source>
</evidence>
<dbReference type="PANTHER" id="PTHR31621">
    <property type="entry name" value="PROTEIN DMP3"/>
    <property type="match status" value="1"/>
</dbReference>
<feature type="transmembrane region" description="Helical" evidence="7">
    <location>
        <begin position="160"/>
        <end position="181"/>
    </location>
</feature>
<keyword evidence="9" id="KW-1185">Reference proteome</keyword>
<dbReference type="AlphaFoldDB" id="A0AA39SJZ5"/>
<keyword evidence="5 7" id="KW-0472">Membrane</keyword>
<feature type="region of interest" description="Disordered" evidence="6">
    <location>
        <begin position="187"/>
        <end position="220"/>
    </location>
</feature>
<organism evidence="8 9">
    <name type="scientific">Acer saccharum</name>
    <name type="common">Sugar maple</name>
    <dbReference type="NCBI Taxonomy" id="4024"/>
    <lineage>
        <taxon>Eukaryota</taxon>
        <taxon>Viridiplantae</taxon>
        <taxon>Streptophyta</taxon>
        <taxon>Embryophyta</taxon>
        <taxon>Tracheophyta</taxon>
        <taxon>Spermatophyta</taxon>
        <taxon>Magnoliopsida</taxon>
        <taxon>eudicotyledons</taxon>
        <taxon>Gunneridae</taxon>
        <taxon>Pentapetalae</taxon>
        <taxon>rosids</taxon>
        <taxon>malvids</taxon>
        <taxon>Sapindales</taxon>
        <taxon>Sapindaceae</taxon>
        <taxon>Hippocastanoideae</taxon>
        <taxon>Acereae</taxon>
        <taxon>Acer</taxon>
    </lineage>
</organism>
<name>A0AA39SJZ5_ACESA</name>
<evidence type="ECO:0000256" key="4">
    <source>
        <dbReference type="ARBA" id="ARBA00022989"/>
    </source>
</evidence>
<feature type="transmembrane region" description="Helical" evidence="7">
    <location>
        <begin position="122"/>
        <end position="140"/>
    </location>
</feature>
<accession>A0AA39SJZ5</accession>